<dbReference type="GO" id="GO:0004930">
    <property type="term" value="F:G protein-coupled receptor activity"/>
    <property type="evidence" value="ECO:0007669"/>
    <property type="project" value="UniProtKB-KW"/>
</dbReference>
<feature type="transmembrane region" description="Helical" evidence="14">
    <location>
        <begin position="125"/>
        <end position="144"/>
    </location>
</feature>
<organism evidence="15 16">
    <name type="scientific">Pteropus alecto</name>
    <name type="common">Black flying fox</name>
    <dbReference type="NCBI Taxonomy" id="9402"/>
    <lineage>
        <taxon>Eukaryota</taxon>
        <taxon>Metazoa</taxon>
        <taxon>Chordata</taxon>
        <taxon>Craniata</taxon>
        <taxon>Vertebrata</taxon>
        <taxon>Euteleostomi</taxon>
        <taxon>Mammalia</taxon>
        <taxon>Eutheria</taxon>
        <taxon>Laurasiatheria</taxon>
        <taxon>Chiroptera</taxon>
        <taxon>Yinpterochiroptera</taxon>
        <taxon>Pteropodoidea</taxon>
        <taxon>Pteropodidae</taxon>
        <taxon>Pteropodinae</taxon>
        <taxon>Pteropus</taxon>
    </lineage>
</organism>
<evidence type="ECO:0000256" key="12">
    <source>
        <dbReference type="RuleBase" id="RU004423"/>
    </source>
</evidence>
<evidence type="ECO:0000256" key="10">
    <source>
        <dbReference type="ARBA" id="ARBA00023180"/>
    </source>
</evidence>
<evidence type="ECO:0000256" key="14">
    <source>
        <dbReference type="SAM" id="Phobius"/>
    </source>
</evidence>
<evidence type="ECO:0000256" key="3">
    <source>
        <dbReference type="ARBA" id="ARBA00022480"/>
    </source>
</evidence>
<evidence type="ECO:0000256" key="13">
    <source>
        <dbReference type="RuleBase" id="RU004424"/>
    </source>
</evidence>
<feature type="transmembrane region" description="Helical" evidence="14">
    <location>
        <begin position="176"/>
        <end position="201"/>
    </location>
</feature>
<dbReference type="EMBL" id="KB030836">
    <property type="protein sequence ID" value="ELK09243.1"/>
    <property type="molecule type" value="Genomic_DNA"/>
</dbReference>
<dbReference type="InterPro" id="IPR007960">
    <property type="entry name" value="TAS2R"/>
</dbReference>
<accession>L5KFG1</accession>
<dbReference type="SUPFAM" id="SSF81321">
    <property type="entry name" value="Family A G protein-coupled receptor-like"/>
    <property type="match status" value="1"/>
</dbReference>
<dbReference type="GO" id="GO:0033038">
    <property type="term" value="F:bitter taste receptor activity"/>
    <property type="evidence" value="ECO:0007669"/>
    <property type="project" value="InterPro"/>
</dbReference>
<keyword evidence="7 13" id="KW-0297">G-protein coupled receptor</keyword>
<evidence type="ECO:0000256" key="7">
    <source>
        <dbReference type="ARBA" id="ARBA00023040"/>
    </source>
</evidence>
<dbReference type="Proteomes" id="UP000010552">
    <property type="component" value="Unassembled WGS sequence"/>
</dbReference>
<keyword evidence="11 13" id="KW-0807">Transducer</keyword>
<keyword evidence="4 13" id="KW-0716">Sensory transduction</keyword>
<proteinExistence type="inferred from homology"/>
<evidence type="ECO:0000256" key="6">
    <source>
        <dbReference type="ARBA" id="ARBA00022989"/>
    </source>
</evidence>
<dbReference type="Gene3D" id="1.20.1070.10">
    <property type="entry name" value="Rhodopsin 7-helix transmembrane proteins"/>
    <property type="match status" value="1"/>
</dbReference>
<evidence type="ECO:0000256" key="4">
    <source>
        <dbReference type="ARBA" id="ARBA00022606"/>
    </source>
</evidence>
<evidence type="ECO:0000256" key="1">
    <source>
        <dbReference type="ARBA" id="ARBA00004141"/>
    </source>
</evidence>
<feature type="transmembrane region" description="Helical" evidence="14">
    <location>
        <begin position="6"/>
        <end position="32"/>
    </location>
</feature>
<keyword evidence="5 13" id="KW-0812">Transmembrane</keyword>
<evidence type="ECO:0000256" key="8">
    <source>
        <dbReference type="ARBA" id="ARBA00023136"/>
    </source>
</evidence>
<dbReference type="PANTHER" id="PTHR11394">
    <property type="entry name" value="TASTE RECEPTOR TYPE 2"/>
    <property type="match status" value="1"/>
</dbReference>
<dbReference type="eggNOG" id="ENOG502S2SI">
    <property type="taxonomic scope" value="Eukaryota"/>
</dbReference>
<dbReference type="FunCoup" id="L5KFG1">
    <property type="interactions" value="47"/>
</dbReference>
<dbReference type="STRING" id="9402.L5KFG1"/>
<evidence type="ECO:0000256" key="2">
    <source>
        <dbReference type="ARBA" id="ARBA00007376"/>
    </source>
</evidence>
<dbReference type="AlphaFoldDB" id="L5KFG1"/>
<feature type="transmembrane region" description="Helical" evidence="14">
    <location>
        <begin position="257"/>
        <end position="280"/>
    </location>
</feature>
<dbReference type="FunFam" id="1.20.1070.10:FF:000055">
    <property type="entry name" value="Taste receptor type 2"/>
    <property type="match status" value="1"/>
</dbReference>
<dbReference type="PANTHER" id="PTHR11394:SF149">
    <property type="entry name" value="TASTE RECEPTOR TYPE 2 MEMBER 1"/>
    <property type="match status" value="1"/>
</dbReference>
<keyword evidence="6 14" id="KW-1133">Transmembrane helix</keyword>
<keyword evidence="8 13" id="KW-0472">Membrane</keyword>
<keyword evidence="3 13" id="KW-0919">Taste</keyword>
<reference evidence="16" key="1">
    <citation type="journal article" date="2013" name="Science">
        <title>Comparative analysis of bat genomes provides insight into the evolution of flight and immunity.</title>
        <authorList>
            <person name="Zhang G."/>
            <person name="Cowled C."/>
            <person name="Shi Z."/>
            <person name="Huang Z."/>
            <person name="Bishop-Lilly K.A."/>
            <person name="Fang X."/>
            <person name="Wynne J.W."/>
            <person name="Xiong Z."/>
            <person name="Baker M.L."/>
            <person name="Zhao W."/>
            <person name="Tachedjian M."/>
            <person name="Zhu Y."/>
            <person name="Zhou P."/>
            <person name="Jiang X."/>
            <person name="Ng J."/>
            <person name="Yang L."/>
            <person name="Wu L."/>
            <person name="Xiao J."/>
            <person name="Feng Y."/>
            <person name="Chen Y."/>
            <person name="Sun X."/>
            <person name="Zhang Y."/>
            <person name="Marsh G.A."/>
            <person name="Crameri G."/>
            <person name="Broder C.C."/>
            <person name="Frey K.G."/>
            <person name="Wang L.F."/>
            <person name="Wang J."/>
        </authorList>
    </citation>
    <scope>NUCLEOTIDE SEQUENCE [LARGE SCALE GENOMIC DNA]</scope>
</reference>
<evidence type="ECO:0000256" key="5">
    <source>
        <dbReference type="ARBA" id="ARBA00022692"/>
    </source>
</evidence>
<gene>
    <name evidence="15" type="ORF">PAL_GLEAN10004736</name>
</gene>
<dbReference type="Pfam" id="PF05296">
    <property type="entry name" value="TAS2R"/>
    <property type="match status" value="1"/>
</dbReference>
<name>L5KFG1_PTEAL</name>
<dbReference type="GO" id="GO:0016020">
    <property type="term" value="C:membrane"/>
    <property type="evidence" value="ECO:0007669"/>
    <property type="project" value="UniProtKB-SubCell"/>
</dbReference>
<evidence type="ECO:0000256" key="11">
    <source>
        <dbReference type="ARBA" id="ARBA00023224"/>
    </source>
</evidence>
<keyword evidence="9 13" id="KW-0675">Receptor</keyword>
<sequence length="299" mass="34095">MLEFIVITHLLFVMIQLLFGVLANGVIVVVTGTELTRPRKMAPLHLLLCCLAVSRICLQMFIFYNSLVVLSLIEFFSLAETYTVFMFFSELSLWLATWLSVFYCAKIATFAHPLFFWLKLRISRLVPWLIVGSLLYTSLTAVFHRKHTWILSQKLWLSLFSQNATTQGNEMSTLHFAILVVEFLLPLFIFLLSALLLIFSLGRHAQQMTSMAAVSGHTGTSVYSSTLLSMLSFLVLYVSQYVMAALIFSQIFKNKNFTFLFCFLVLGLYLSGHSIILIFASPKLKQNAKKLFFHSKCCQ</sequence>
<keyword evidence="16" id="KW-1185">Reference proteome</keyword>
<comment type="similarity">
    <text evidence="2 12">Belongs to the G-protein coupled receptor T2R family.</text>
</comment>
<evidence type="ECO:0000256" key="9">
    <source>
        <dbReference type="ARBA" id="ARBA00023170"/>
    </source>
</evidence>
<feature type="transmembrane region" description="Helical" evidence="14">
    <location>
        <begin position="222"/>
        <end position="251"/>
    </location>
</feature>
<protein>
    <recommendedName>
        <fullName evidence="13">Taste receptor type 2</fullName>
    </recommendedName>
</protein>
<keyword evidence="10" id="KW-0325">Glycoprotein</keyword>
<evidence type="ECO:0000313" key="15">
    <source>
        <dbReference type="EMBL" id="ELK09243.1"/>
    </source>
</evidence>
<evidence type="ECO:0000313" key="16">
    <source>
        <dbReference type="Proteomes" id="UP000010552"/>
    </source>
</evidence>
<feature type="transmembrane region" description="Helical" evidence="14">
    <location>
        <begin position="93"/>
        <end position="118"/>
    </location>
</feature>
<dbReference type="CDD" id="cd15016">
    <property type="entry name" value="7tm_TAS2R1"/>
    <property type="match status" value="1"/>
</dbReference>
<comment type="subcellular location">
    <subcellularLocation>
        <location evidence="1 13">Membrane</location>
        <topology evidence="1 13">Multi-pass membrane protein</topology>
    </subcellularLocation>
</comment>
<dbReference type="InParanoid" id="L5KFG1"/>